<dbReference type="STRING" id="47500.AF333_19660"/>
<evidence type="ECO:0000313" key="3">
    <source>
        <dbReference type="EMBL" id="SDJ00664.1"/>
    </source>
</evidence>
<dbReference type="PATRIC" id="fig|47500.8.peg.4973"/>
<gene>
    <name evidence="2" type="ORF">AF333_19660</name>
    <name evidence="3" type="ORF">SAMN04487909_11099</name>
</gene>
<evidence type="ECO:0000313" key="4">
    <source>
        <dbReference type="Proteomes" id="UP000037269"/>
    </source>
</evidence>
<dbReference type="EMBL" id="FNED01000010">
    <property type="protein sequence ID" value="SDJ00664.1"/>
    <property type="molecule type" value="Genomic_DNA"/>
</dbReference>
<name>A0A0D1YG39_ANEMI</name>
<sequence>MADMMKNIIEEVLYKGEKQKQPQTDPLAGIGIQGGASKQAAGIPNISRPNYQRQKQQNRLGSIAAPSSSSPQVRPGNQESQRVVSIQTDAPVEQRLSALHRLAISQVTQRGVAGYRGSTTAEEPRLIGKTRGEEYVWFYPSVSSMLGQLLNKQNQVGCSAGIINREQAGDGLVFLMEEWLKLLPDASYEILPHAVQVFSNDRERMKQFLEDAYRDLNRRSIQTKKIYKVEQPSRFLQQHLNISDGVSAALVEDISYFNSIALLERCFAKFSDMPISYDIRENEFVITGQPSIVDSAVQQIKQDIEQLLV</sequence>
<dbReference type="AlphaFoldDB" id="A0A0D1YG39"/>
<accession>A0A0D1YG39</accession>
<dbReference type="OrthoDB" id="2988087at2"/>
<dbReference type="Proteomes" id="UP000182836">
    <property type="component" value="Unassembled WGS sequence"/>
</dbReference>
<proteinExistence type="predicted"/>
<organism evidence="2 4">
    <name type="scientific">Aneurinibacillus migulanus</name>
    <name type="common">Bacillus migulanus</name>
    <dbReference type="NCBI Taxonomy" id="47500"/>
    <lineage>
        <taxon>Bacteria</taxon>
        <taxon>Bacillati</taxon>
        <taxon>Bacillota</taxon>
        <taxon>Bacilli</taxon>
        <taxon>Bacillales</taxon>
        <taxon>Paenibacillaceae</taxon>
        <taxon>Aneurinibacillus group</taxon>
        <taxon>Aneurinibacillus</taxon>
    </lineage>
</organism>
<dbReference type="EMBL" id="LGUG01000004">
    <property type="protein sequence ID" value="KON97359.1"/>
    <property type="molecule type" value="Genomic_DNA"/>
</dbReference>
<protein>
    <submittedName>
        <fullName evidence="2">Uncharacterized protein</fullName>
    </submittedName>
</protein>
<reference evidence="2 4" key="1">
    <citation type="submission" date="2015-07" db="EMBL/GenBank/DDBJ databases">
        <title>Fjat-14205 dsm 2895.</title>
        <authorList>
            <person name="Liu B."/>
            <person name="Wang J."/>
            <person name="Zhu Y."/>
            <person name="Liu G."/>
            <person name="Chen Q."/>
            <person name="Chen Z."/>
            <person name="Lan J."/>
            <person name="Che J."/>
            <person name="Ge C."/>
            <person name="Shi H."/>
            <person name="Pan Z."/>
            <person name="Liu X."/>
        </authorList>
    </citation>
    <scope>NUCLEOTIDE SEQUENCE [LARGE SCALE GENOMIC DNA]</scope>
    <source>
        <strain evidence="2 4">DSM 2895</strain>
    </source>
</reference>
<evidence type="ECO:0000256" key="1">
    <source>
        <dbReference type="SAM" id="MobiDB-lite"/>
    </source>
</evidence>
<feature type="region of interest" description="Disordered" evidence="1">
    <location>
        <begin position="15"/>
        <end position="84"/>
    </location>
</feature>
<evidence type="ECO:0000313" key="2">
    <source>
        <dbReference type="EMBL" id="KON97359.1"/>
    </source>
</evidence>
<dbReference type="Proteomes" id="UP000037269">
    <property type="component" value="Unassembled WGS sequence"/>
</dbReference>
<reference evidence="3 5" key="2">
    <citation type="submission" date="2016-10" db="EMBL/GenBank/DDBJ databases">
        <authorList>
            <person name="de Groot N.N."/>
        </authorList>
    </citation>
    <scope>NUCLEOTIDE SEQUENCE [LARGE SCALE GENOMIC DNA]</scope>
    <source>
        <strain evidence="3 5">DSM 2895</strain>
    </source>
</reference>
<dbReference type="RefSeq" id="WP_043064759.1">
    <property type="nucleotide sequence ID" value="NZ_BJOA01000051.1"/>
</dbReference>
<feature type="compositionally biased region" description="Polar residues" evidence="1">
    <location>
        <begin position="47"/>
        <end position="84"/>
    </location>
</feature>
<dbReference type="GeneID" id="42307372"/>
<keyword evidence="4" id="KW-1185">Reference proteome</keyword>
<evidence type="ECO:0000313" key="5">
    <source>
        <dbReference type="Proteomes" id="UP000182836"/>
    </source>
</evidence>